<dbReference type="GO" id="GO:0015420">
    <property type="term" value="F:ABC-type vitamin B12 transporter activity"/>
    <property type="evidence" value="ECO:0007669"/>
    <property type="project" value="UniProtKB-UniRule"/>
</dbReference>
<name>A0A172ZEJ0_9BACL</name>
<evidence type="ECO:0000313" key="11">
    <source>
        <dbReference type="Proteomes" id="UP000078148"/>
    </source>
</evidence>
<dbReference type="Proteomes" id="UP000078148">
    <property type="component" value="Chromosome"/>
</dbReference>
<dbReference type="EMBL" id="CP013023">
    <property type="protein sequence ID" value="ANF96071.1"/>
    <property type="molecule type" value="Genomic_DNA"/>
</dbReference>
<protein>
    <recommendedName>
        <fullName evidence="9">Cobalamin biosynthesis protein CobD</fullName>
    </recommendedName>
</protein>
<keyword evidence="8 9" id="KW-0472">Membrane</keyword>
<evidence type="ECO:0000256" key="8">
    <source>
        <dbReference type="ARBA" id="ARBA00023136"/>
    </source>
</evidence>
<keyword evidence="7 9" id="KW-1133">Transmembrane helix</keyword>
<dbReference type="PANTHER" id="PTHR34308:SF1">
    <property type="entry name" value="COBALAMIN BIOSYNTHESIS PROTEIN CBIB"/>
    <property type="match status" value="1"/>
</dbReference>
<feature type="transmembrane region" description="Helical" evidence="9">
    <location>
        <begin position="309"/>
        <end position="330"/>
    </location>
</feature>
<dbReference type="GO" id="GO:0048472">
    <property type="term" value="F:threonine-phosphate decarboxylase activity"/>
    <property type="evidence" value="ECO:0007669"/>
    <property type="project" value="InterPro"/>
</dbReference>
<keyword evidence="6 9" id="KW-0812">Transmembrane</keyword>
<comment type="similarity">
    <text evidence="3 9">Belongs to the CobD/CbiB family.</text>
</comment>
<evidence type="ECO:0000256" key="9">
    <source>
        <dbReference type="HAMAP-Rule" id="MF_00024"/>
    </source>
</evidence>
<feature type="transmembrane region" description="Helical" evidence="9">
    <location>
        <begin position="92"/>
        <end position="110"/>
    </location>
</feature>
<proteinExistence type="inferred from homology"/>
<dbReference type="AlphaFoldDB" id="A0A172ZEJ0"/>
<keyword evidence="11" id="KW-1185">Reference proteome</keyword>
<accession>A0A172ZEJ0</accession>
<dbReference type="GO" id="GO:0005886">
    <property type="term" value="C:plasma membrane"/>
    <property type="evidence" value="ECO:0007669"/>
    <property type="project" value="UniProtKB-SubCell"/>
</dbReference>
<keyword evidence="4 9" id="KW-1003">Cell membrane</keyword>
<sequence>MSLLYWQYNALWAGGIWIPLTAYMLDRIIGDPRWLPHPVIGMGMAIQRVERMIRSWSLPEHRLRAAGIVLPLLIVGGVWLITWTLLLVANRIHPYIGAGLEILLIATTLASKGLKQAGMAVYQDLIRQDWPAARRSLGMIVGRDTDQLDEPEIIRGTVETIAENIVDAVISPLIYALIGGAPLAMAYRAVNTLDSMVGYKNDKYLYLGWASARLDDIANYIPARLTAVVLIGLSGCLRLNAPGAWQAVKRDASGHPSPNSGYPEAAVAGALNIRLGGENRYHGVVSHRAYMGIARRCMIPDDIVRTAQLMYWTGSVIIVCATLLAIWIMTGGIGQT</sequence>
<organism evidence="10 11">
    <name type="scientific">Paenibacillus bovis</name>
    <dbReference type="NCBI Taxonomy" id="1616788"/>
    <lineage>
        <taxon>Bacteria</taxon>
        <taxon>Bacillati</taxon>
        <taxon>Bacillota</taxon>
        <taxon>Bacilli</taxon>
        <taxon>Bacillales</taxon>
        <taxon>Paenibacillaceae</taxon>
        <taxon>Paenibacillus</taxon>
    </lineage>
</organism>
<evidence type="ECO:0000256" key="5">
    <source>
        <dbReference type="ARBA" id="ARBA00022573"/>
    </source>
</evidence>
<dbReference type="GO" id="GO:0009236">
    <property type="term" value="P:cobalamin biosynthetic process"/>
    <property type="evidence" value="ECO:0007669"/>
    <property type="project" value="UniProtKB-UniRule"/>
</dbReference>
<dbReference type="HAMAP" id="MF_00024">
    <property type="entry name" value="CobD_CbiB"/>
    <property type="match status" value="1"/>
</dbReference>
<dbReference type="InterPro" id="IPR004485">
    <property type="entry name" value="Cobalamin_biosynth_CobD/CbiB"/>
</dbReference>
<evidence type="ECO:0000256" key="6">
    <source>
        <dbReference type="ARBA" id="ARBA00022692"/>
    </source>
</evidence>
<reference evidence="11" key="1">
    <citation type="submission" date="2015-10" db="EMBL/GenBank/DDBJ databases">
        <title>Genome of Paenibacillus bovis sp. nov.</title>
        <authorList>
            <person name="Wu Z."/>
            <person name="Gao C."/>
            <person name="Liu Z."/>
            <person name="Zheng H."/>
        </authorList>
    </citation>
    <scope>NUCLEOTIDE SEQUENCE [LARGE SCALE GENOMIC DNA]</scope>
    <source>
        <strain evidence="11">BD3526</strain>
    </source>
</reference>
<feature type="transmembrane region" description="Helical" evidence="9">
    <location>
        <begin position="6"/>
        <end position="25"/>
    </location>
</feature>
<dbReference type="Pfam" id="PF03186">
    <property type="entry name" value="CobD_Cbib"/>
    <property type="match status" value="1"/>
</dbReference>
<dbReference type="KEGG" id="pbv:AR543_08725"/>
<evidence type="ECO:0000256" key="1">
    <source>
        <dbReference type="ARBA" id="ARBA00004651"/>
    </source>
</evidence>
<dbReference type="STRING" id="1616788.AR543_08725"/>
<feature type="transmembrane region" description="Helical" evidence="9">
    <location>
        <begin position="63"/>
        <end position="86"/>
    </location>
</feature>
<comment type="pathway">
    <text evidence="2 9">Cofactor biosynthesis; adenosylcobalamin biosynthesis.</text>
</comment>
<evidence type="ECO:0000256" key="4">
    <source>
        <dbReference type="ARBA" id="ARBA00022475"/>
    </source>
</evidence>
<comment type="subcellular location">
    <subcellularLocation>
        <location evidence="1 9">Cell membrane</location>
        <topology evidence="1 9">Multi-pass membrane protein</topology>
    </subcellularLocation>
</comment>
<dbReference type="PANTHER" id="PTHR34308">
    <property type="entry name" value="COBALAMIN BIOSYNTHESIS PROTEIN CBIB"/>
    <property type="match status" value="1"/>
</dbReference>
<keyword evidence="5 9" id="KW-0169">Cobalamin biosynthesis</keyword>
<evidence type="ECO:0000256" key="3">
    <source>
        <dbReference type="ARBA" id="ARBA00006263"/>
    </source>
</evidence>
<evidence type="ECO:0000313" key="10">
    <source>
        <dbReference type="EMBL" id="ANF96071.1"/>
    </source>
</evidence>
<evidence type="ECO:0000256" key="2">
    <source>
        <dbReference type="ARBA" id="ARBA00004953"/>
    </source>
</evidence>
<dbReference type="NCBIfam" id="TIGR00380">
    <property type="entry name" value="cobal_cbiB"/>
    <property type="match status" value="1"/>
</dbReference>
<comment type="function">
    <text evidence="9">Converts cobyric acid to cobinamide by the addition of aminopropanol on the F carboxylic group.</text>
</comment>
<gene>
    <name evidence="9" type="primary">cobD</name>
    <name evidence="10" type="ORF">AR543_08725</name>
</gene>
<dbReference type="RefSeq" id="WP_060533598.1">
    <property type="nucleotide sequence ID" value="NZ_CP013023.1"/>
</dbReference>
<dbReference type="UniPathway" id="UPA00148"/>
<dbReference type="OrthoDB" id="9811967at2"/>
<reference evidence="10 11" key="2">
    <citation type="journal article" date="2016" name="Int. J. Syst. Evol. Microbiol.">
        <title>Paenibacillus bovis sp. nov., isolated from raw yak (Bos grunniens) milk.</title>
        <authorList>
            <person name="Gao C."/>
            <person name="Han J."/>
            <person name="Liu Z."/>
            <person name="Xu X."/>
            <person name="Hang F."/>
            <person name="Wu Z."/>
        </authorList>
    </citation>
    <scope>NUCLEOTIDE SEQUENCE [LARGE SCALE GENOMIC DNA]</scope>
    <source>
        <strain evidence="10 11">BD3526</strain>
    </source>
</reference>
<evidence type="ECO:0000256" key="7">
    <source>
        <dbReference type="ARBA" id="ARBA00022989"/>
    </source>
</evidence>
<comment type="caution">
    <text evidence="9">Lacks conserved residue(s) required for the propagation of feature annotation.</text>
</comment>